<evidence type="ECO:0000256" key="7">
    <source>
        <dbReference type="SAM" id="Phobius"/>
    </source>
</evidence>
<feature type="compositionally biased region" description="Polar residues" evidence="6">
    <location>
        <begin position="302"/>
        <end position="313"/>
    </location>
</feature>
<dbReference type="Pfam" id="PF13639">
    <property type="entry name" value="zf-RING_2"/>
    <property type="match status" value="1"/>
</dbReference>
<dbReference type="CDD" id="cd16454">
    <property type="entry name" value="RING-H2_PA-TM-RING"/>
    <property type="match status" value="1"/>
</dbReference>
<accession>A0A2T5M9D8</accession>
<dbReference type="InterPro" id="IPR052786">
    <property type="entry name" value="Spore_wall_assembly"/>
</dbReference>
<feature type="region of interest" description="Disordered" evidence="6">
    <location>
        <begin position="294"/>
        <end position="345"/>
    </location>
</feature>
<dbReference type="Proteomes" id="UP000244073">
    <property type="component" value="Unassembled WGS sequence"/>
</dbReference>
<evidence type="ECO:0000259" key="8">
    <source>
        <dbReference type="PROSITE" id="PS50089"/>
    </source>
</evidence>
<dbReference type="CDD" id="cd04813">
    <property type="entry name" value="PA_1"/>
    <property type="match status" value="1"/>
</dbReference>
<dbReference type="GO" id="GO:0005811">
    <property type="term" value="C:lipid droplet"/>
    <property type="evidence" value="ECO:0007669"/>
    <property type="project" value="TreeGrafter"/>
</dbReference>
<proteinExistence type="predicted"/>
<feature type="compositionally biased region" description="Low complexity" evidence="6">
    <location>
        <begin position="319"/>
        <end position="335"/>
    </location>
</feature>
<dbReference type="OrthoDB" id="5357315at2759"/>
<evidence type="ECO:0000256" key="5">
    <source>
        <dbReference type="PROSITE-ProRule" id="PRU00175"/>
    </source>
</evidence>
<feature type="transmembrane region" description="Helical" evidence="7">
    <location>
        <begin position="1014"/>
        <end position="1032"/>
    </location>
</feature>
<reference evidence="9 10" key="1">
    <citation type="journal article" date="2018" name="Proc. Natl. Acad. Sci. U.S.A.">
        <title>Linking secondary metabolites to gene clusters through genome sequencing of six diverse Aspergillus species.</title>
        <authorList>
            <person name="Kaerboelling I."/>
            <person name="Vesth T.C."/>
            <person name="Frisvad J.C."/>
            <person name="Nybo J.L."/>
            <person name="Theobald S."/>
            <person name="Kuo A."/>
            <person name="Bowyer P."/>
            <person name="Matsuda Y."/>
            <person name="Mondo S."/>
            <person name="Lyhne E.K."/>
            <person name="Kogle M.E."/>
            <person name="Clum A."/>
            <person name="Lipzen A."/>
            <person name="Salamov A."/>
            <person name="Ngan C.Y."/>
            <person name="Daum C."/>
            <person name="Chiniquy J."/>
            <person name="Barry K."/>
            <person name="LaButti K."/>
            <person name="Haridas S."/>
            <person name="Simmons B.A."/>
            <person name="Magnuson J.K."/>
            <person name="Mortensen U.H."/>
            <person name="Larsen T.O."/>
            <person name="Grigoriev I.V."/>
            <person name="Baker S.E."/>
            <person name="Andersen M.R."/>
        </authorList>
    </citation>
    <scope>NUCLEOTIDE SEQUENCE [LARGE SCALE GENOMIC DNA]</scope>
    <source>
        <strain evidence="9 10">IBT 24754</strain>
    </source>
</reference>
<feature type="compositionally biased region" description="Low complexity" evidence="6">
    <location>
        <begin position="419"/>
        <end position="436"/>
    </location>
</feature>
<dbReference type="SMART" id="SM00184">
    <property type="entry name" value="RING"/>
    <property type="match status" value="1"/>
</dbReference>
<dbReference type="GO" id="GO:0005619">
    <property type="term" value="C:ascospore wall"/>
    <property type="evidence" value="ECO:0007669"/>
    <property type="project" value="TreeGrafter"/>
</dbReference>
<keyword evidence="4 7" id="KW-0472">Membrane</keyword>
<feature type="region of interest" description="Disordered" evidence="6">
    <location>
        <begin position="787"/>
        <end position="837"/>
    </location>
</feature>
<dbReference type="InterPro" id="IPR013083">
    <property type="entry name" value="Znf_RING/FYVE/PHD"/>
</dbReference>
<evidence type="ECO:0000256" key="4">
    <source>
        <dbReference type="ARBA" id="ARBA00023136"/>
    </source>
</evidence>
<comment type="caution">
    <text evidence="9">The sequence shown here is derived from an EMBL/GenBank/DDBJ whole genome shotgun (WGS) entry which is preliminary data.</text>
</comment>
<feature type="compositionally biased region" description="Polar residues" evidence="6">
    <location>
        <begin position="943"/>
        <end position="957"/>
    </location>
</feature>
<dbReference type="InterPro" id="IPR001841">
    <property type="entry name" value="Znf_RING"/>
</dbReference>
<feature type="region of interest" description="Disordered" evidence="6">
    <location>
        <begin position="365"/>
        <end position="387"/>
    </location>
</feature>
<feature type="transmembrane region" description="Helical" evidence="7">
    <location>
        <begin position="1218"/>
        <end position="1239"/>
    </location>
</feature>
<feature type="domain" description="RING-type" evidence="8">
    <location>
        <begin position="723"/>
        <end position="766"/>
    </location>
</feature>
<evidence type="ECO:0000256" key="2">
    <source>
        <dbReference type="ARBA" id="ARBA00022692"/>
    </source>
</evidence>
<feature type="region of interest" description="Disordered" evidence="6">
    <location>
        <begin position="937"/>
        <end position="959"/>
    </location>
</feature>
<feature type="region of interest" description="Disordered" evidence="6">
    <location>
        <begin position="403"/>
        <end position="577"/>
    </location>
</feature>
<feature type="compositionally biased region" description="Basic and acidic residues" evidence="6">
    <location>
        <begin position="547"/>
        <end position="577"/>
    </location>
</feature>
<evidence type="ECO:0000313" key="10">
    <source>
        <dbReference type="Proteomes" id="UP000244073"/>
    </source>
</evidence>
<dbReference type="VEuPathDB" id="FungiDB:P175DRAFT_0554399"/>
<feature type="compositionally biased region" description="Basic and acidic residues" evidence="6">
    <location>
        <begin position="408"/>
        <end position="418"/>
    </location>
</feature>
<feature type="compositionally biased region" description="Basic and acidic residues" evidence="6">
    <location>
        <begin position="123"/>
        <end position="143"/>
    </location>
</feature>
<dbReference type="Gene3D" id="3.50.30.30">
    <property type="match status" value="1"/>
</dbReference>
<keyword evidence="5" id="KW-0863">Zinc-finger</keyword>
<feature type="compositionally biased region" description="Polar residues" evidence="6">
    <location>
        <begin position="661"/>
        <end position="672"/>
    </location>
</feature>
<dbReference type="Gene3D" id="3.30.40.10">
    <property type="entry name" value="Zinc/RING finger domain, C3HC4 (zinc finger)"/>
    <property type="match status" value="1"/>
</dbReference>
<feature type="compositionally biased region" description="Basic residues" evidence="6">
    <location>
        <begin position="674"/>
        <end position="686"/>
    </location>
</feature>
<dbReference type="GO" id="GO:0005628">
    <property type="term" value="C:prospore membrane"/>
    <property type="evidence" value="ECO:0007669"/>
    <property type="project" value="TreeGrafter"/>
</dbReference>
<name>A0A2T5M9D8_9EURO</name>
<feature type="transmembrane region" description="Helical" evidence="7">
    <location>
        <begin position="1044"/>
        <end position="1064"/>
    </location>
</feature>
<dbReference type="EMBL" id="MSFN02000001">
    <property type="protein sequence ID" value="PTU25149.1"/>
    <property type="molecule type" value="Genomic_DNA"/>
</dbReference>
<keyword evidence="5" id="KW-0862">Zinc</keyword>
<keyword evidence="2 7" id="KW-0812">Transmembrane</keyword>
<feature type="compositionally biased region" description="Low complexity" evidence="6">
    <location>
        <begin position="649"/>
        <end position="658"/>
    </location>
</feature>
<feature type="compositionally biased region" description="Polar residues" evidence="6">
    <location>
        <begin position="446"/>
        <end position="463"/>
    </location>
</feature>
<evidence type="ECO:0000256" key="3">
    <source>
        <dbReference type="ARBA" id="ARBA00022989"/>
    </source>
</evidence>
<dbReference type="SUPFAM" id="SSF57850">
    <property type="entry name" value="RING/U-box"/>
    <property type="match status" value="1"/>
</dbReference>
<sequence length="1246" mass="135436">MRPPRLLIIVFCLLFFPILLTFFSALTSSPRVSTPSSFAGRATGLHALFSFNIPSSLFPPSAIISLTDDNSTFFLARPAAFGPLLPDKSLSGQLWVGSGFGERTSEGAIGELGCSDIPGWGEGDSHKPVESHTGKPGSGDKETTASPQNRHLDLLQGSDTQYDALTGPTLPSTNDGTDDHLHHPLPESAIVDSSASEKYRDSNRPGTHADIQSLQESAEISGKVVLLSRGGCGFLEKVKWAQRRGGIAVIVGDDTRGGSLVTMYARGDTSNVTIPALFTSYTTAHLLSSLIPQQAREEASGTDGSETPYTKVSSVGKEPAAVPSAVPSPSSAHPSTNEKSTGESEPGLLHTLISFLGLGGAGSRTWHLPEDSRRPPSSGNINWMPMGHWDDQELSQIDTVTRGAPRLSSDDSSKDSKTSKSTADGVDGDDFVIGVQDWRDPDLVATRSNDVPVPTNTAASDGSKPQDSDKNSQLTSAQLKGGSITPGSGEYHTLGKPGASKESNPQKSDSKPPTRIDSDESSGKKTTWLSRHFLRGKNNRPQSVGSTDEKEKSSPTERTIREVSSKVKREAQTEEREGLWVTLTPTSMSTSPFFDTLLVLVVSPLLTLTVVYILLLLRSRIRRRRWRAPKSLVDRLPVRTYHTISSSSSSASSLRSLSPGPVSQTSPLLGTKSSSRRARSRPRSQRSSRMESESNPMESPKREKLGDASTMWRRKYTGRQVECVVCLEEYVDGQSRVMSLPCGHEFHAECITPWLTTRRRTCPICKGDVVRSMAQNQYIEARDNMTQNDISHDSDSDHGVSSAPVPISNASEDEMSDLERHASSDPGLLERHSSSTPPSWRNFATLSFSALSGDTIWHQGRTDNDSLKHGSILDLESTFQTNPDKCQQTRLSELQKLYRHLLCDVSFISRPTLSLPQSLISEPLLYSVLRPHLQQIDGKRETSSNNPVSTQQIQPPGTMSDKAKEALIAEANHARAVAQDVAMSGGYFYPIKGIIYFLAHRPLWQPLLARSMQTLTLGAGITSAMFFFTYLPQMTLMAFTSGPLAPISAALLVLSESAALTSFFSRSLVLQDALLDTFDGTLVARGEERLVAQGREINPSAASASASSTRTRHTTTTTTAASGFMSRLGKVLKRPTSGSVARFRPRLFLRSLLYLPLNFVPVVGTVLYVYVQGKKVGPGLHARYFQLKGWDSRRREEWVSLRRGGYTGLGIASFALEMVPLASIVFAFTNTVGAALWAADLERALK</sequence>
<feature type="transmembrane region" description="Helical" evidence="7">
    <location>
        <begin position="597"/>
        <end position="617"/>
    </location>
</feature>
<dbReference type="SUPFAM" id="SSF52025">
    <property type="entry name" value="PA domain"/>
    <property type="match status" value="1"/>
</dbReference>
<dbReference type="PANTHER" id="PTHR34292">
    <property type="entry name" value="OUTER SPORE WALL PROTEIN LDS1"/>
    <property type="match status" value="1"/>
</dbReference>
<dbReference type="Pfam" id="PF02225">
    <property type="entry name" value="PA"/>
    <property type="match status" value="1"/>
</dbReference>
<feature type="compositionally biased region" description="Polar residues" evidence="6">
    <location>
        <begin position="161"/>
        <end position="175"/>
    </location>
</feature>
<keyword evidence="3 7" id="KW-1133">Transmembrane helix</keyword>
<evidence type="ECO:0000256" key="6">
    <source>
        <dbReference type="SAM" id="MobiDB-lite"/>
    </source>
</evidence>
<dbReference type="PROSITE" id="PS50089">
    <property type="entry name" value="ZF_RING_2"/>
    <property type="match status" value="1"/>
</dbReference>
<comment type="subcellular location">
    <subcellularLocation>
        <location evidence="1">Membrane</location>
    </subcellularLocation>
</comment>
<gene>
    <name evidence="9" type="ORF">P175DRAFT_0554399</name>
</gene>
<evidence type="ECO:0000256" key="1">
    <source>
        <dbReference type="ARBA" id="ARBA00004370"/>
    </source>
</evidence>
<feature type="region of interest" description="Disordered" evidence="6">
    <location>
        <begin position="649"/>
        <end position="706"/>
    </location>
</feature>
<dbReference type="InterPro" id="IPR046450">
    <property type="entry name" value="PA_dom_sf"/>
</dbReference>
<dbReference type="GO" id="GO:0008270">
    <property type="term" value="F:zinc ion binding"/>
    <property type="evidence" value="ECO:0007669"/>
    <property type="project" value="UniProtKB-KW"/>
</dbReference>
<dbReference type="GeneID" id="63817440"/>
<evidence type="ECO:0000313" key="9">
    <source>
        <dbReference type="EMBL" id="PTU25149.1"/>
    </source>
</evidence>
<feature type="region of interest" description="Disordered" evidence="6">
    <location>
        <begin position="107"/>
        <end position="146"/>
    </location>
</feature>
<dbReference type="FunFam" id="3.30.40.10:FF:000364">
    <property type="entry name" value="Protease-associated PA domain protein"/>
    <property type="match status" value="1"/>
</dbReference>
<feature type="compositionally biased region" description="Basic and acidic residues" evidence="6">
    <location>
        <begin position="817"/>
        <end position="833"/>
    </location>
</feature>
<protein>
    <recommendedName>
        <fullName evidence="8">RING-type domain-containing protein</fullName>
    </recommendedName>
</protein>
<feature type="compositionally biased region" description="Basic and acidic residues" evidence="6">
    <location>
        <begin position="508"/>
        <end position="523"/>
    </location>
</feature>
<feature type="transmembrane region" description="Helical" evidence="7">
    <location>
        <begin position="1152"/>
        <end position="1171"/>
    </location>
</feature>
<organism evidence="9 10">
    <name type="scientific">Aspergillus ochraceoroseus IBT 24754</name>
    <dbReference type="NCBI Taxonomy" id="1392256"/>
    <lineage>
        <taxon>Eukaryota</taxon>
        <taxon>Fungi</taxon>
        <taxon>Dikarya</taxon>
        <taxon>Ascomycota</taxon>
        <taxon>Pezizomycotina</taxon>
        <taxon>Eurotiomycetes</taxon>
        <taxon>Eurotiomycetidae</taxon>
        <taxon>Eurotiales</taxon>
        <taxon>Aspergillaceae</taxon>
        <taxon>Aspergillus</taxon>
        <taxon>Aspergillus subgen. Nidulantes</taxon>
    </lineage>
</organism>
<feature type="region of interest" description="Disordered" evidence="6">
    <location>
        <begin position="161"/>
        <end position="208"/>
    </location>
</feature>
<dbReference type="RefSeq" id="XP_040756541.1">
    <property type="nucleotide sequence ID" value="XM_040900556.1"/>
</dbReference>
<dbReference type="AlphaFoldDB" id="A0A2T5M9D8"/>
<dbReference type="InterPro" id="IPR003137">
    <property type="entry name" value="PA_domain"/>
</dbReference>
<keyword evidence="5" id="KW-0479">Metal-binding</keyword>
<dbReference type="PANTHER" id="PTHR34292:SF2">
    <property type="entry name" value="OUTER SPORE WALL PROTEIN LDS1"/>
    <property type="match status" value="1"/>
</dbReference>